<accession>A0ABX2FFJ7</accession>
<dbReference type="PROSITE" id="PS50005">
    <property type="entry name" value="TPR"/>
    <property type="match status" value="2"/>
</dbReference>
<dbReference type="Pfam" id="PF00931">
    <property type="entry name" value="NB-ARC"/>
    <property type="match status" value="1"/>
</dbReference>
<keyword evidence="3 6" id="KW-0238">DNA-binding</keyword>
<dbReference type="InterPro" id="IPR011990">
    <property type="entry name" value="TPR-like_helical_dom_sf"/>
</dbReference>
<dbReference type="CDD" id="cd15831">
    <property type="entry name" value="BTAD"/>
    <property type="match status" value="1"/>
</dbReference>
<dbReference type="SUPFAM" id="SSF46894">
    <property type="entry name" value="C-terminal effector domain of the bipartite response regulators"/>
    <property type="match status" value="1"/>
</dbReference>
<keyword evidence="4" id="KW-0804">Transcription</keyword>
<sequence length="971" mass="108500">MEFWVLGPLEVRDQGQVVDLGAPRVRLVCGLLLARPGDLVAVEQFVDELWPDQPPPDARALVRGYVSRLRRALRSGPSGADRVVTRKPGYLLQVEDQELDVQRFERLVAEARSARQAGQPRRSAELFRRAHQLWRGSPFADVPHAASIAAVSTWLIEHRLTTREEWFDVALAAGQDAEVVTELTEFVTAHPLRERSASQLMLALYRCGRQAEALEQYQRTRRIMADEIGVEPGAKLQHLHQRILNADPTLANPTDPPDVVEADDAAATSTSAPATTSASLEGEHESRPGRPARESTEVVAWRQLPMDIAEFTGRQAELATLHGLADVGEPDLPTAVVISAIEGMAGVGKTRLAVHLAHRLINRGRYDDVQLWTDLRGFDADHPPADPADVLESFLRLLGVPGDHIPPDVESRAALYRDRLAEKRALILLDNAVREEQVRPLLPGRPGCFVLITSRRSLSSLDGAHAMRLDVLSPEEAVQLMAQIATDDRIATQRHAAARVANLCGHLPIALTLAARRLRTRPRWTVSDLADRLAGDADGLQSVSPQTRGLNSTFDLSYRAISADQQRMFRLLGLHVGNDITAESAAALAGWTRRQAEEVLEALLDEHLLQQEIVGRYRFHDLIRPYARHLADTEETSGQRVQALHRLLTWYLHAAAAAHDVFDPHRTRITDLELLPTECTVPKFRDYEQALVWYEAERANLVAAIRAAHPHGLPEVAWQLAWVMMSFFYRRSYWDDWISSYHTGLAAAQAVGNQHGEATMYNGLGVAHSDLRQYTTAIDCHERAQIIFESINNQRGQAWNLNNLGVVYVDLHRLDEAADCFQRALPIFRSIGDTRGEGICLNNLGDTTRRLGDTEAAITYLTDALAIQQRREDHGGLQFTLTTLGDLHQDTHQYDIALEYYKRAMTTSRQLDDQRTTARTLTNLAKTHRALGNIPAAIDHWRQAHTIFTDLSDPQADEIADELTEAIWSER</sequence>
<dbReference type="Pfam" id="PF03704">
    <property type="entry name" value="BTAD"/>
    <property type="match status" value="1"/>
</dbReference>
<dbReference type="InterPro" id="IPR005158">
    <property type="entry name" value="BTAD"/>
</dbReference>
<keyword evidence="2" id="KW-0805">Transcription regulation</keyword>
<dbReference type="Proteomes" id="UP000763557">
    <property type="component" value="Unassembled WGS sequence"/>
</dbReference>
<dbReference type="PANTHER" id="PTHR35807">
    <property type="entry name" value="TRANSCRIPTIONAL REGULATOR REDD-RELATED"/>
    <property type="match status" value="1"/>
</dbReference>
<dbReference type="InterPro" id="IPR001867">
    <property type="entry name" value="OmpR/PhoB-type_DNA-bd"/>
</dbReference>
<dbReference type="SMART" id="SM00028">
    <property type="entry name" value="TPR"/>
    <property type="match status" value="6"/>
</dbReference>
<reference evidence="9 10" key="1">
    <citation type="submission" date="2020-01" db="EMBL/GenBank/DDBJ databases">
        <title>Kibdelosporangium persica a novel Actinomycetes from a hot desert in Iran.</title>
        <authorList>
            <person name="Safaei N."/>
            <person name="Zaburannyi N."/>
            <person name="Mueller R."/>
            <person name="Wink J."/>
        </authorList>
    </citation>
    <scope>NUCLEOTIDE SEQUENCE [LARGE SCALE GENOMIC DNA]</scope>
    <source>
        <strain evidence="9 10">4NS15</strain>
    </source>
</reference>
<dbReference type="SUPFAM" id="SSF52540">
    <property type="entry name" value="P-loop containing nucleoside triphosphate hydrolases"/>
    <property type="match status" value="1"/>
</dbReference>
<feature type="DNA-binding region" description="OmpR/PhoB-type" evidence="6">
    <location>
        <begin position="1"/>
        <end position="94"/>
    </location>
</feature>
<dbReference type="PRINTS" id="PR00364">
    <property type="entry name" value="DISEASERSIST"/>
</dbReference>
<comment type="similarity">
    <text evidence="1">Belongs to the AfsR/DnrI/RedD regulatory family.</text>
</comment>
<evidence type="ECO:0000313" key="10">
    <source>
        <dbReference type="Proteomes" id="UP000763557"/>
    </source>
</evidence>
<evidence type="ECO:0000256" key="7">
    <source>
        <dbReference type="SAM" id="MobiDB-lite"/>
    </source>
</evidence>
<feature type="compositionally biased region" description="Basic and acidic residues" evidence="7">
    <location>
        <begin position="281"/>
        <end position="296"/>
    </location>
</feature>
<name>A0ABX2FFJ7_9PSEU</name>
<dbReference type="PROSITE" id="PS51755">
    <property type="entry name" value="OMPR_PHOB"/>
    <property type="match status" value="1"/>
</dbReference>
<keyword evidence="10" id="KW-1185">Reference proteome</keyword>
<dbReference type="SMART" id="SM01043">
    <property type="entry name" value="BTAD"/>
    <property type="match status" value="1"/>
</dbReference>
<evidence type="ECO:0000259" key="8">
    <source>
        <dbReference type="PROSITE" id="PS51755"/>
    </source>
</evidence>
<dbReference type="PANTHER" id="PTHR35807:SF1">
    <property type="entry name" value="TRANSCRIPTIONAL REGULATOR REDD"/>
    <property type="match status" value="1"/>
</dbReference>
<dbReference type="RefSeq" id="WP_173141143.1">
    <property type="nucleotide sequence ID" value="NZ_CBCSGW010000041.1"/>
</dbReference>
<evidence type="ECO:0000256" key="5">
    <source>
        <dbReference type="PROSITE-ProRule" id="PRU00339"/>
    </source>
</evidence>
<feature type="repeat" description="TPR" evidence="5">
    <location>
        <begin position="878"/>
        <end position="911"/>
    </location>
</feature>
<gene>
    <name evidence="9" type="ORF">GC106_74280</name>
</gene>
<evidence type="ECO:0000313" key="9">
    <source>
        <dbReference type="EMBL" id="NRN70163.1"/>
    </source>
</evidence>
<dbReference type="Pfam" id="PF13424">
    <property type="entry name" value="TPR_12"/>
    <property type="match status" value="2"/>
</dbReference>
<dbReference type="InterPro" id="IPR002182">
    <property type="entry name" value="NB-ARC"/>
</dbReference>
<dbReference type="InterPro" id="IPR019734">
    <property type="entry name" value="TPR_rpt"/>
</dbReference>
<proteinExistence type="inferred from homology"/>
<comment type="caution">
    <text evidence="9">The sequence shown here is derived from an EMBL/GenBank/DDBJ whole genome shotgun (WGS) entry which is preliminary data.</text>
</comment>
<evidence type="ECO:0000256" key="6">
    <source>
        <dbReference type="PROSITE-ProRule" id="PRU01091"/>
    </source>
</evidence>
<dbReference type="InterPro" id="IPR051677">
    <property type="entry name" value="AfsR-DnrI-RedD_regulator"/>
</dbReference>
<dbReference type="SMART" id="SM00862">
    <property type="entry name" value="Trans_reg_C"/>
    <property type="match status" value="1"/>
</dbReference>
<evidence type="ECO:0000256" key="2">
    <source>
        <dbReference type="ARBA" id="ARBA00023015"/>
    </source>
</evidence>
<dbReference type="Pfam" id="PF00486">
    <property type="entry name" value="Trans_reg_C"/>
    <property type="match status" value="1"/>
</dbReference>
<evidence type="ECO:0000256" key="3">
    <source>
        <dbReference type="ARBA" id="ARBA00023125"/>
    </source>
</evidence>
<protein>
    <submittedName>
        <fullName evidence="9">Transcriptional regulator</fullName>
    </submittedName>
</protein>
<feature type="repeat" description="TPR" evidence="5">
    <location>
        <begin position="798"/>
        <end position="831"/>
    </location>
</feature>
<dbReference type="Gene3D" id="1.10.10.10">
    <property type="entry name" value="Winged helix-like DNA-binding domain superfamily/Winged helix DNA-binding domain"/>
    <property type="match status" value="2"/>
</dbReference>
<keyword evidence="5" id="KW-0802">TPR repeat</keyword>
<dbReference type="InterPro" id="IPR027417">
    <property type="entry name" value="P-loop_NTPase"/>
</dbReference>
<dbReference type="InterPro" id="IPR016032">
    <property type="entry name" value="Sig_transdc_resp-reg_C-effctor"/>
</dbReference>
<feature type="region of interest" description="Disordered" evidence="7">
    <location>
        <begin position="247"/>
        <end position="297"/>
    </location>
</feature>
<dbReference type="EMBL" id="JAAATY010000035">
    <property type="protein sequence ID" value="NRN70163.1"/>
    <property type="molecule type" value="Genomic_DNA"/>
</dbReference>
<dbReference type="Gene3D" id="3.40.50.300">
    <property type="entry name" value="P-loop containing nucleotide triphosphate hydrolases"/>
    <property type="match status" value="1"/>
</dbReference>
<dbReference type="InterPro" id="IPR036388">
    <property type="entry name" value="WH-like_DNA-bd_sf"/>
</dbReference>
<dbReference type="Gene3D" id="1.25.40.10">
    <property type="entry name" value="Tetratricopeptide repeat domain"/>
    <property type="match status" value="2"/>
</dbReference>
<evidence type="ECO:0000256" key="1">
    <source>
        <dbReference type="ARBA" id="ARBA00005820"/>
    </source>
</evidence>
<organism evidence="9 10">
    <name type="scientific">Kibdelosporangium persicum</name>
    <dbReference type="NCBI Taxonomy" id="2698649"/>
    <lineage>
        <taxon>Bacteria</taxon>
        <taxon>Bacillati</taxon>
        <taxon>Actinomycetota</taxon>
        <taxon>Actinomycetes</taxon>
        <taxon>Pseudonocardiales</taxon>
        <taxon>Pseudonocardiaceae</taxon>
        <taxon>Kibdelosporangium</taxon>
    </lineage>
</organism>
<evidence type="ECO:0000256" key="4">
    <source>
        <dbReference type="ARBA" id="ARBA00023163"/>
    </source>
</evidence>
<feature type="domain" description="OmpR/PhoB-type" evidence="8">
    <location>
        <begin position="1"/>
        <end position="94"/>
    </location>
</feature>
<dbReference type="SUPFAM" id="SSF48452">
    <property type="entry name" value="TPR-like"/>
    <property type="match status" value="3"/>
</dbReference>
<feature type="compositionally biased region" description="Low complexity" evidence="7">
    <location>
        <begin position="265"/>
        <end position="279"/>
    </location>
</feature>